<feature type="compositionally biased region" description="Polar residues" evidence="1">
    <location>
        <begin position="47"/>
        <end position="56"/>
    </location>
</feature>
<name>A0A4S8M088_DENBC</name>
<dbReference type="AlphaFoldDB" id="A0A4S8M088"/>
<feature type="region of interest" description="Disordered" evidence="1">
    <location>
        <begin position="1"/>
        <end position="100"/>
    </location>
</feature>
<proteinExistence type="predicted"/>
<keyword evidence="4" id="KW-1185">Reference proteome</keyword>
<feature type="domain" description="CxC2-like cysteine cluster KDZ transposase-associated" evidence="2">
    <location>
        <begin position="190"/>
        <end position="287"/>
    </location>
</feature>
<accession>A0A4S8M088</accession>
<dbReference type="Pfam" id="PF18803">
    <property type="entry name" value="CxC2"/>
    <property type="match status" value="1"/>
</dbReference>
<dbReference type="Pfam" id="PF18758">
    <property type="entry name" value="KDZ"/>
    <property type="match status" value="1"/>
</dbReference>
<evidence type="ECO:0000313" key="4">
    <source>
        <dbReference type="Proteomes" id="UP000297245"/>
    </source>
</evidence>
<evidence type="ECO:0000256" key="1">
    <source>
        <dbReference type="SAM" id="MobiDB-lite"/>
    </source>
</evidence>
<reference evidence="3 4" key="1">
    <citation type="journal article" date="2019" name="Nat. Ecol. Evol.">
        <title>Megaphylogeny resolves global patterns of mushroom evolution.</title>
        <authorList>
            <person name="Varga T."/>
            <person name="Krizsan K."/>
            <person name="Foldi C."/>
            <person name="Dima B."/>
            <person name="Sanchez-Garcia M."/>
            <person name="Sanchez-Ramirez S."/>
            <person name="Szollosi G.J."/>
            <person name="Szarkandi J.G."/>
            <person name="Papp V."/>
            <person name="Albert L."/>
            <person name="Andreopoulos W."/>
            <person name="Angelini C."/>
            <person name="Antonin V."/>
            <person name="Barry K.W."/>
            <person name="Bougher N.L."/>
            <person name="Buchanan P."/>
            <person name="Buyck B."/>
            <person name="Bense V."/>
            <person name="Catcheside P."/>
            <person name="Chovatia M."/>
            <person name="Cooper J."/>
            <person name="Damon W."/>
            <person name="Desjardin D."/>
            <person name="Finy P."/>
            <person name="Geml J."/>
            <person name="Haridas S."/>
            <person name="Hughes K."/>
            <person name="Justo A."/>
            <person name="Karasinski D."/>
            <person name="Kautmanova I."/>
            <person name="Kiss B."/>
            <person name="Kocsube S."/>
            <person name="Kotiranta H."/>
            <person name="LaButti K.M."/>
            <person name="Lechner B.E."/>
            <person name="Liimatainen K."/>
            <person name="Lipzen A."/>
            <person name="Lukacs Z."/>
            <person name="Mihaltcheva S."/>
            <person name="Morgado L.N."/>
            <person name="Niskanen T."/>
            <person name="Noordeloos M.E."/>
            <person name="Ohm R.A."/>
            <person name="Ortiz-Santana B."/>
            <person name="Ovrebo C."/>
            <person name="Racz N."/>
            <person name="Riley R."/>
            <person name="Savchenko A."/>
            <person name="Shiryaev A."/>
            <person name="Soop K."/>
            <person name="Spirin V."/>
            <person name="Szebenyi C."/>
            <person name="Tomsovsky M."/>
            <person name="Tulloss R.E."/>
            <person name="Uehling J."/>
            <person name="Grigoriev I.V."/>
            <person name="Vagvolgyi C."/>
            <person name="Papp T."/>
            <person name="Martin F.M."/>
            <person name="Miettinen O."/>
            <person name="Hibbett D.S."/>
            <person name="Nagy L.G."/>
        </authorList>
    </citation>
    <scope>NUCLEOTIDE SEQUENCE [LARGE SCALE GENOMIC DNA]</scope>
    <source>
        <strain evidence="3 4">CBS 962.96</strain>
    </source>
</reference>
<protein>
    <recommendedName>
        <fullName evidence="2">CxC2-like cysteine cluster KDZ transposase-associated domain-containing protein</fullName>
    </recommendedName>
</protein>
<dbReference type="EMBL" id="ML179211">
    <property type="protein sequence ID" value="THU94988.1"/>
    <property type="molecule type" value="Genomic_DNA"/>
</dbReference>
<evidence type="ECO:0000259" key="2">
    <source>
        <dbReference type="Pfam" id="PF18803"/>
    </source>
</evidence>
<dbReference type="Proteomes" id="UP000297245">
    <property type="component" value="Unassembled WGS sequence"/>
</dbReference>
<feature type="compositionally biased region" description="Pro residues" evidence="1">
    <location>
        <begin position="66"/>
        <end position="78"/>
    </location>
</feature>
<dbReference type="InterPro" id="IPR040521">
    <property type="entry name" value="KDZ"/>
</dbReference>
<evidence type="ECO:0000313" key="3">
    <source>
        <dbReference type="EMBL" id="THU94988.1"/>
    </source>
</evidence>
<dbReference type="InterPro" id="IPR041457">
    <property type="entry name" value="CxC2_KDZ-assoc"/>
</dbReference>
<dbReference type="OrthoDB" id="3149508at2759"/>
<sequence>MSKRSSRPTKAAKEHLERIKKKQKLTPLGDSIVQVRSDGSRVLKTMAPSTPSSSHVRISVATSSPLPLPTGASPPPSPDTGTPETPPENKDNNSKPSQSTQALQELVAILPELTNLLLMHEANVEANEECSCGRGKCLVSCQDCLFYETSCKHCFIDRHRCMPLHWARVWDLKCGFYRRHDISTLRDDYAIQLGHTSGTCRNPQKPVKFIITHSNGVHGTRVSFCECFGCGNRVHQLMRAKLFPGSAAEPISAFSFAVLKEYDIHSLQAKIGGYDYVFSLRRLSDNVFTHLINDPYQTFLRIARLWRYLESRLRFGQVHGIDRLFPHRPPGSLMVYCPACMDPGVNIFGKWWTCPVWLRHLIQMRITIDGNHQVSQFWKNTDPHDVALAMEYAAHCNHVKVIANQGRIQNQNCAKTGAVNTQCDHVFVMATADMQNGERYANVDASTHQAFKMYGYGDGKTENHRHCVPCRDSYDANCSYWTYKGKRFAASTYLSDQKEFVVKFEHGIPDLHIKGHKDDCMVVFGTPYQCREQGDSKRGNGLLWTIGAASDLLAGVEPGEDLPVGLDEDLVPVSLVTPTRMTQRISAPTGPRAKTDKTTMTTELTENIVGLDREDEEALAAADMEDAVPYDEGPTSAREKRNKKKEKKYRKDSWLWSKGTRNMTADQMMEWETEGDRVQWFRAEAEMYRWMEQFEIKHAEFARVISHFRTMSSTWNSLAESHESPGHTAYAKRHAMMYMDLAEDAELRFKRVGHPEFVVLAEDVLLHE</sequence>
<feature type="region of interest" description="Disordered" evidence="1">
    <location>
        <begin position="622"/>
        <end position="646"/>
    </location>
</feature>
<gene>
    <name evidence="3" type="ORF">K435DRAFT_859998</name>
</gene>
<organism evidence="3 4">
    <name type="scientific">Dendrothele bispora (strain CBS 962.96)</name>
    <dbReference type="NCBI Taxonomy" id="1314807"/>
    <lineage>
        <taxon>Eukaryota</taxon>
        <taxon>Fungi</taxon>
        <taxon>Dikarya</taxon>
        <taxon>Basidiomycota</taxon>
        <taxon>Agaricomycotina</taxon>
        <taxon>Agaricomycetes</taxon>
        <taxon>Agaricomycetidae</taxon>
        <taxon>Agaricales</taxon>
        <taxon>Agaricales incertae sedis</taxon>
        <taxon>Dendrothele</taxon>
    </lineage>
</organism>